<proteinExistence type="predicted"/>
<reference evidence="2 3" key="1">
    <citation type="submission" date="2021-06" db="EMBL/GenBank/DDBJ databases">
        <authorList>
            <person name="Palmer J.M."/>
        </authorList>
    </citation>
    <scope>NUCLEOTIDE SEQUENCE [LARGE SCALE GENOMIC DNA]</scope>
    <source>
        <strain evidence="2 3">MEX-2019</strain>
        <tissue evidence="2">Muscle</tissue>
    </source>
</reference>
<dbReference type="AlphaFoldDB" id="A0AAV9SG10"/>
<feature type="compositionally biased region" description="Polar residues" evidence="1">
    <location>
        <begin position="74"/>
        <end position="87"/>
    </location>
</feature>
<evidence type="ECO:0000313" key="3">
    <source>
        <dbReference type="Proteomes" id="UP001311232"/>
    </source>
</evidence>
<protein>
    <submittedName>
        <fullName evidence="2">Uncharacterized protein</fullName>
    </submittedName>
</protein>
<evidence type="ECO:0000256" key="1">
    <source>
        <dbReference type="SAM" id="MobiDB-lite"/>
    </source>
</evidence>
<accession>A0AAV9SG10</accession>
<keyword evidence="3" id="KW-1185">Reference proteome</keyword>
<dbReference type="EMBL" id="JAHHUM010000466">
    <property type="protein sequence ID" value="KAK5619697.1"/>
    <property type="molecule type" value="Genomic_DNA"/>
</dbReference>
<evidence type="ECO:0000313" key="2">
    <source>
        <dbReference type="EMBL" id="KAK5619697.1"/>
    </source>
</evidence>
<organism evidence="2 3">
    <name type="scientific">Crenichthys baileyi</name>
    <name type="common">White River springfish</name>
    <dbReference type="NCBI Taxonomy" id="28760"/>
    <lineage>
        <taxon>Eukaryota</taxon>
        <taxon>Metazoa</taxon>
        <taxon>Chordata</taxon>
        <taxon>Craniata</taxon>
        <taxon>Vertebrata</taxon>
        <taxon>Euteleostomi</taxon>
        <taxon>Actinopterygii</taxon>
        <taxon>Neopterygii</taxon>
        <taxon>Teleostei</taxon>
        <taxon>Neoteleostei</taxon>
        <taxon>Acanthomorphata</taxon>
        <taxon>Ovalentaria</taxon>
        <taxon>Atherinomorphae</taxon>
        <taxon>Cyprinodontiformes</taxon>
        <taxon>Goodeidae</taxon>
        <taxon>Crenichthys</taxon>
    </lineage>
</organism>
<gene>
    <name evidence="2" type="ORF">CRENBAI_008755</name>
</gene>
<name>A0AAV9SG10_9TELE</name>
<sequence>MGYLCFNITFQVTSRGPDRHLVNGAGANTENMIGHEVEKENAIFTQPELGPRLLPQAVAGESFRESGCSQLKVSVRQNPRTGRSTSGIMIGTLGFS</sequence>
<comment type="caution">
    <text evidence="2">The sequence shown here is derived from an EMBL/GenBank/DDBJ whole genome shotgun (WGS) entry which is preliminary data.</text>
</comment>
<dbReference type="Proteomes" id="UP001311232">
    <property type="component" value="Unassembled WGS sequence"/>
</dbReference>
<feature type="region of interest" description="Disordered" evidence="1">
    <location>
        <begin position="74"/>
        <end position="96"/>
    </location>
</feature>